<accession>A0A6V2CXF1</accession>
<evidence type="ECO:0000256" key="1">
    <source>
        <dbReference type="SAM" id="Phobius"/>
    </source>
</evidence>
<evidence type="ECO:0000256" key="2">
    <source>
        <dbReference type="SAM" id="SignalP"/>
    </source>
</evidence>
<keyword evidence="1" id="KW-0472">Membrane</keyword>
<dbReference type="EMBL" id="HBNS01011406">
    <property type="protein sequence ID" value="CAE4596387.1"/>
    <property type="molecule type" value="Transcribed_RNA"/>
</dbReference>
<dbReference type="AlphaFoldDB" id="A0A6V2CXF1"/>
<organism evidence="3">
    <name type="scientific">Ditylum brightwellii</name>
    <dbReference type="NCBI Taxonomy" id="49249"/>
    <lineage>
        <taxon>Eukaryota</taxon>
        <taxon>Sar</taxon>
        <taxon>Stramenopiles</taxon>
        <taxon>Ochrophyta</taxon>
        <taxon>Bacillariophyta</taxon>
        <taxon>Mediophyceae</taxon>
        <taxon>Lithodesmiophycidae</taxon>
        <taxon>Lithodesmiales</taxon>
        <taxon>Lithodesmiaceae</taxon>
        <taxon>Ditylum</taxon>
    </lineage>
</organism>
<keyword evidence="2" id="KW-0732">Signal</keyword>
<proteinExistence type="predicted"/>
<feature type="signal peptide" evidence="2">
    <location>
        <begin position="1"/>
        <end position="23"/>
    </location>
</feature>
<feature type="chain" id="PRO_5036192534" description="BAP29/BAP31 transmembrane domain-containing protein" evidence="2">
    <location>
        <begin position="24"/>
        <end position="260"/>
    </location>
</feature>
<evidence type="ECO:0000313" key="3">
    <source>
        <dbReference type="EMBL" id="CAE4596387.1"/>
    </source>
</evidence>
<keyword evidence="1" id="KW-1133">Transmembrane helix</keyword>
<name>A0A6V2CXF1_9STRA</name>
<feature type="transmembrane region" description="Helical" evidence="1">
    <location>
        <begin position="126"/>
        <end position="148"/>
    </location>
</feature>
<reference evidence="3" key="1">
    <citation type="submission" date="2021-01" db="EMBL/GenBank/DDBJ databases">
        <authorList>
            <person name="Corre E."/>
            <person name="Pelletier E."/>
            <person name="Niang G."/>
            <person name="Scheremetjew M."/>
            <person name="Finn R."/>
            <person name="Kale V."/>
            <person name="Holt S."/>
            <person name="Cochrane G."/>
            <person name="Meng A."/>
            <person name="Brown T."/>
            <person name="Cohen L."/>
        </authorList>
    </citation>
    <scope>NUCLEOTIDE SEQUENCE</scope>
    <source>
        <strain evidence="3">GSO104</strain>
    </source>
</reference>
<gene>
    <name evidence="3" type="ORF">DBRI00130_LOCUS9222</name>
    <name evidence="4" type="ORF">DBRI00130_LOCUS9223</name>
</gene>
<keyword evidence="1" id="KW-0812">Transmembrane</keyword>
<evidence type="ECO:0000313" key="4">
    <source>
        <dbReference type="EMBL" id="CAE4596388.1"/>
    </source>
</evidence>
<feature type="transmembrane region" description="Helical" evidence="1">
    <location>
        <begin position="188"/>
        <end position="209"/>
    </location>
</feature>
<evidence type="ECO:0008006" key="5">
    <source>
        <dbReference type="Google" id="ProtNLM"/>
    </source>
</evidence>
<protein>
    <recommendedName>
        <fullName evidence="5">BAP29/BAP31 transmembrane domain-containing protein</fullName>
    </recommendedName>
</protein>
<dbReference type="EMBL" id="HBNS01011407">
    <property type="protein sequence ID" value="CAE4596388.1"/>
    <property type="molecule type" value="Transcribed_RNA"/>
</dbReference>
<sequence length="260" mass="28396">MMAKAPFVAMTAAALMQTTATMAFSPSGPTNNIAIKHAMNLPNRQATQALLYSSNNNDPLDAKVISSSSSTSSPNSSKSLFGRIDDYGLSLKPKAITAKEKSASLAASQKEGTRTKRLLYTLESCAYFVLFMIYRAYRGFFVILPAVFQEVNRKMTDVIDAPFDEDEVDNNNSLVEPKKPKKRTRITVSILAVLVTASYVVTGASRAFIKFCKTILTSSSVTSSLEAAVDEMIINEEKVKKISSQVKKVNGVEEKDSSFE</sequence>